<dbReference type="RefSeq" id="WP_135764021.1">
    <property type="nucleotide sequence ID" value="NZ_RQHV01000043.1"/>
</dbReference>
<dbReference type="PANTHER" id="PTHR38731:SF1">
    <property type="entry name" value="FECR PROTEIN DOMAIN-CONTAINING PROTEIN"/>
    <property type="match status" value="1"/>
</dbReference>
<evidence type="ECO:0000259" key="1">
    <source>
        <dbReference type="Pfam" id="PF04773"/>
    </source>
</evidence>
<dbReference type="PANTHER" id="PTHR38731">
    <property type="entry name" value="LIPL45-RELATED LIPOPROTEIN-RELATED"/>
    <property type="match status" value="1"/>
</dbReference>
<dbReference type="OrthoDB" id="369729at2"/>
<keyword evidence="3" id="KW-1185">Reference proteome</keyword>
<feature type="domain" description="FecR protein" evidence="1">
    <location>
        <begin position="72"/>
        <end position="154"/>
    </location>
</feature>
<sequence>MNRSRFQRELMDNKTNGRYTLTFIIALAVAINCTKSKSTTEGILTFTLGNIIIERSGEKISAKTGDSIQKGDTLRSGEKSAAIVEFGEEEAVIEIQSNSEFSFLDTGKNKEFMLSSGRSWLKSAKLKKDGTLNLKTPTTVAGVRGTKFFTSVVGDMTLTCHCEGEIDLKNLSNNSGRVNDRDYLAIVKKDKIVYVFPEDLKALNIPYTHDHSELGSSKLGEQNRLSNEQFVIMMRLAEKKFQELK</sequence>
<dbReference type="AlphaFoldDB" id="A0A4R9LQK3"/>
<dbReference type="EMBL" id="RQHV01000043">
    <property type="protein sequence ID" value="TGN10386.1"/>
    <property type="molecule type" value="Genomic_DNA"/>
</dbReference>
<evidence type="ECO:0000313" key="3">
    <source>
        <dbReference type="Proteomes" id="UP000298264"/>
    </source>
</evidence>
<gene>
    <name evidence="2" type="ORF">EHS11_08785</name>
</gene>
<organism evidence="2 3">
    <name type="scientific">Leptospira ilyithenensis</name>
    <dbReference type="NCBI Taxonomy" id="2484901"/>
    <lineage>
        <taxon>Bacteria</taxon>
        <taxon>Pseudomonadati</taxon>
        <taxon>Spirochaetota</taxon>
        <taxon>Spirochaetia</taxon>
        <taxon>Leptospirales</taxon>
        <taxon>Leptospiraceae</taxon>
        <taxon>Leptospira</taxon>
    </lineage>
</organism>
<protein>
    <submittedName>
        <fullName evidence="2">Iron dicitrate transport regulator FecR</fullName>
    </submittedName>
</protein>
<dbReference type="Proteomes" id="UP000298264">
    <property type="component" value="Unassembled WGS sequence"/>
</dbReference>
<accession>A0A4R9LQK3</accession>
<dbReference type="InterPro" id="IPR006860">
    <property type="entry name" value="FecR"/>
</dbReference>
<reference evidence="2" key="1">
    <citation type="journal article" date="2019" name="PLoS Negl. Trop. Dis.">
        <title>Revisiting the worldwide diversity of Leptospira species in the environment.</title>
        <authorList>
            <person name="Vincent A.T."/>
            <person name="Schiettekatte O."/>
            <person name="Bourhy P."/>
            <person name="Veyrier F.J."/>
            <person name="Picardeau M."/>
        </authorList>
    </citation>
    <scope>NUCLEOTIDE SEQUENCE [LARGE SCALE GENOMIC DNA]</scope>
    <source>
        <strain evidence="2">201400974</strain>
    </source>
</reference>
<dbReference type="Pfam" id="PF04773">
    <property type="entry name" value="FecR"/>
    <property type="match status" value="1"/>
</dbReference>
<evidence type="ECO:0000313" key="2">
    <source>
        <dbReference type="EMBL" id="TGN10386.1"/>
    </source>
</evidence>
<proteinExistence type="predicted"/>
<name>A0A4R9LQK3_9LEPT</name>
<comment type="caution">
    <text evidence="2">The sequence shown here is derived from an EMBL/GenBank/DDBJ whole genome shotgun (WGS) entry which is preliminary data.</text>
</comment>